<keyword evidence="1" id="KW-0472">Membrane</keyword>
<gene>
    <name evidence="2" type="ordered locus">Cwoe_5489</name>
</gene>
<feature type="transmembrane region" description="Helical" evidence="1">
    <location>
        <begin position="199"/>
        <end position="224"/>
    </location>
</feature>
<dbReference type="AlphaFoldDB" id="D3EZQ6"/>
<evidence type="ECO:0000313" key="2">
    <source>
        <dbReference type="EMBL" id="ADB53894.1"/>
    </source>
</evidence>
<keyword evidence="3" id="KW-1185">Reference proteome</keyword>
<name>D3EZQ6_CONWI</name>
<reference evidence="3" key="2">
    <citation type="submission" date="2010-01" db="EMBL/GenBank/DDBJ databases">
        <title>The complete genome of Conexibacter woesei DSM 14684.</title>
        <authorList>
            <consortium name="US DOE Joint Genome Institute (JGI-PGF)"/>
            <person name="Lucas S."/>
            <person name="Copeland A."/>
            <person name="Lapidus A."/>
            <person name="Glavina del Rio T."/>
            <person name="Dalin E."/>
            <person name="Tice H."/>
            <person name="Bruce D."/>
            <person name="Goodwin L."/>
            <person name="Pitluck S."/>
            <person name="Kyrpides N."/>
            <person name="Mavromatis K."/>
            <person name="Ivanova N."/>
            <person name="Mikhailova N."/>
            <person name="Chertkov O."/>
            <person name="Brettin T."/>
            <person name="Detter J.C."/>
            <person name="Han C."/>
            <person name="Larimer F."/>
            <person name="Land M."/>
            <person name="Hauser L."/>
            <person name="Markowitz V."/>
            <person name="Cheng J.-F."/>
            <person name="Hugenholtz P."/>
            <person name="Woyke T."/>
            <person name="Wu D."/>
            <person name="Pukall R."/>
            <person name="Steenblock K."/>
            <person name="Schneider S."/>
            <person name="Klenk H.-P."/>
            <person name="Eisen J.A."/>
        </authorList>
    </citation>
    <scope>NUCLEOTIDE SEQUENCE [LARGE SCALE GENOMIC DNA]</scope>
    <source>
        <strain evidence="3">DSM 14684 / CIP 108061 / JCM 11494 / NBRC 100937 / ID131577</strain>
    </source>
</reference>
<evidence type="ECO:0000313" key="3">
    <source>
        <dbReference type="Proteomes" id="UP000008229"/>
    </source>
</evidence>
<evidence type="ECO:0000256" key="1">
    <source>
        <dbReference type="SAM" id="Phobius"/>
    </source>
</evidence>
<sequence length="235" mass="25496" precursor="true">MRERIARRPAVLALLCAVALLVVALAVEVVPRLTRENEALTSTPVPSGRAPATLELQARQTACIDEIAFDREGEVLQLLVDLGEPLPAPPLRVALRAPGYSDVIRVTPAREHALDLPVAAPRRAALGSICVTNEGRRPTRLAATADPRVLQRTRTRIDGGEPVPIAFLASFRRREPTTLLASVGTTVDRVATFNALGPWALWLLLPLIAGGVPFLVLRSFYVAVRDDTDDDRRDA</sequence>
<keyword evidence="1" id="KW-1133">Transmembrane helix</keyword>
<protein>
    <submittedName>
        <fullName evidence="2">Uncharacterized protein</fullName>
    </submittedName>
</protein>
<dbReference type="HOGENOM" id="CLU_1178624_0_0_11"/>
<accession>D3EZQ6</accession>
<proteinExistence type="predicted"/>
<dbReference type="RefSeq" id="WP_012936945.1">
    <property type="nucleotide sequence ID" value="NC_013739.1"/>
</dbReference>
<dbReference type="KEGG" id="cwo:Cwoe_5489"/>
<dbReference type="Proteomes" id="UP000008229">
    <property type="component" value="Chromosome"/>
</dbReference>
<keyword evidence="1" id="KW-0812">Transmembrane</keyword>
<dbReference type="STRING" id="469383.Cwoe_5489"/>
<reference evidence="2 3" key="1">
    <citation type="journal article" date="2010" name="Stand. Genomic Sci.">
        <title>Complete genome sequence of Conexibacter woesei type strain (ID131577).</title>
        <authorList>
            <person name="Pukall R."/>
            <person name="Lapidus A."/>
            <person name="Glavina Del Rio T."/>
            <person name="Copeland A."/>
            <person name="Tice H."/>
            <person name="Cheng J.-F."/>
            <person name="Lucas S."/>
            <person name="Chen F."/>
            <person name="Nolan M."/>
            <person name="Bruce D."/>
            <person name="Goodwin L."/>
            <person name="Pitluck S."/>
            <person name="Mavromatis K."/>
            <person name="Ivanova N."/>
            <person name="Ovchinnikova G."/>
            <person name="Pati A."/>
            <person name="Chen A."/>
            <person name="Palaniappan K."/>
            <person name="Land M."/>
            <person name="Hauser L."/>
            <person name="Chang Y.-J."/>
            <person name="Jeffries C.D."/>
            <person name="Chain P."/>
            <person name="Meincke L."/>
            <person name="Sims D."/>
            <person name="Brettin T."/>
            <person name="Detter J.C."/>
            <person name="Rohde M."/>
            <person name="Goeker M."/>
            <person name="Bristow J."/>
            <person name="Eisen J.A."/>
            <person name="Markowitz V."/>
            <person name="Kyrpides N.C."/>
            <person name="Klenk H.-P."/>
            <person name="Hugenholtz P."/>
        </authorList>
    </citation>
    <scope>NUCLEOTIDE SEQUENCE [LARGE SCALE GENOMIC DNA]</scope>
    <source>
        <strain evidence="3">DSM 14684 / CIP 108061 / JCM 11494 / NBRC 100937 / ID131577</strain>
    </source>
</reference>
<dbReference type="EMBL" id="CP001854">
    <property type="protein sequence ID" value="ADB53894.1"/>
    <property type="molecule type" value="Genomic_DNA"/>
</dbReference>
<organism evidence="2 3">
    <name type="scientific">Conexibacter woesei (strain DSM 14684 / CCUG 47730 / CIP 108061 / JCM 11494 / NBRC 100937 / ID131577)</name>
    <dbReference type="NCBI Taxonomy" id="469383"/>
    <lineage>
        <taxon>Bacteria</taxon>
        <taxon>Bacillati</taxon>
        <taxon>Actinomycetota</taxon>
        <taxon>Thermoleophilia</taxon>
        <taxon>Solirubrobacterales</taxon>
        <taxon>Conexibacteraceae</taxon>
        <taxon>Conexibacter</taxon>
    </lineage>
</organism>